<evidence type="ECO:0000259" key="3">
    <source>
        <dbReference type="Pfam" id="PF10551"/>
    </source>
</evidence>
<dbReference type="SUPFAM" id="SSF53098">
    <property type="entry name" value="Ribonuclease H-like"/>
    <property type="match status" value="1"/>
</dbReference>
<accession>A0A5C7IUF1</accession>
<feature type="region of interest" description="Disordered" evidence="1">
    <location>
        <begin position="1"/>
        <end position="32"/>
    </location>
</feature>
<keyword evidence="5" id="KW-1185">Reference proteome</keyword>
<gene>
    <name evidence="4" type="ORF">EZV62_001404</name>
</gene>
<evidence type="ECO:0000313" key="4">
    <source>
        <dbReference type="EMBL" id="TXG72825.1"/>
    </source>
</evidence>
<feature type="compositionally biased region" description="Low complexity" evidence="1">
    <location>
        <begin position="11"/>
        <end position="28"/>
    </location>
</feature>
<feature type="compositionally biased region" description="Polar residues" evidence="1">
    <location>
        <begin position="1"/>
        <end position="10"/>
    </location>
</feature>
<feature type="compositionally biased region" description="Acidic residues" evidence="1">
    <location>
        <begin position="454"/>
        <end position="463"/>
    </location>
</feature>
<organism evidence="4 5">
    <name type="scientific">Acer yangbiense</name>
    <dbReference type="NCBI Taxonomy" id="1000413"/>
    <lineage>
        <taxon>Eukaryota</taxon>
        <taxon>Viridiplantae</taxon>
        <taxon>Streptophyta</taxon>
        <taxon>Embryophyta</taxon>
        <taxon>Tracheophyta</taxon>
        <taxon>Spermatophyta</taxon>
        <taxon>Magnoliopsida</taxon>
        <taxon>eudicotyledons</taxon>
        <taxon>Gunneridae</taxon>
        <taxon>Pentapetalae</taxon>
        <taxon>rosids</taxon>
        <taxon>malvids</taxon>
        <taxon>Sapindales</taxon>
        <taxon>Sapindaceae</taxon>
        <taxon>Hippocastanoideae</taxon>
        <taxon>Acereae</taxon>
        <taxon>Acer</taxon>
    </lineage>
</organism>
<dbReference type="EMBL" id="VAHF01000001">
    <property type="protein sequence ID" value="TXG72825.1"/>
    <property type="molecule type" value="Genomic_DNA"/>
</dbReference>
<feature type="domain" description="DUF659" evidence="2">
    <location>
        <begin position="175"/>
        <end position="283"/>
    </location>
</feature>
<evidence type="ECO:0000256" key="1">
    <source>
        <dbReference type="SAM" id="MobiDB-lite"/>
    </source>
</evidence>
<reference evidence="5" key="1">
    <citation type="journal article" date="2019" name="Gigascience">
        <title>De novo genome assembly of the endangered Acer yangbiense, a plant species with extremely small populations endemic to Yunnan Province, China.</title>
        <authorList>
            <person name="Yang J."/>
            <person name="Wariss H.M."/>
            <person name="Tao L."/>
            <person name="Zhang R."/>
            <person name="Yun Q."/>
            <person name="Hollingsworth P."/>
            <person name="Dao Z."/>
            <person name="Luo G."/>
            <person name="Guo H."/>
            <person name="Ma Y."/>
            <person name="Sun W."/>
        </authorList>
    </citation>
    <scope>NUCLEOTIDE SEQUENCE [LARGE SCALE GENOMIC DNA]</scope>
    <source>
        <strain evidence="5">cv. Malutang</strain>
    </source>
</reference>
<feature type="domain" description="MULE transposase" evidence="3">
    <location>
        <begin position="596"/>
        <end position="691"/>
    </location>
</feature>
<protein>
    <recommendedName>
        <fullName evidence="6">BED-type domain-containing protein</fullName>
    </recommendedName>
</protein>
<dbReference type="InterPro" id="IPR012337">
    <property type="entry name" value="RNaseH-like_sf"/>
</dbReference>
<evidence type="ECO:0000313" key="5">
    <source>
        <dbReference type="Proteomes" id="UP000323000"/>
    </source>
</evidence>
<comment type="caution">
    <text evidence="4">The sequence shown here is derived from an EMBL/GenBank/DDBJ whole genome shotgun (WGS) entry which is preliminary data.</text>
</comment>
<dbReference type="Pfam" id="PF10551">
    <property type="entry name" value="MULE"/>
    <property type="match status" value="1"/>
</dbReference>
<dbReference type="InterPro" id="IPR018289">
    <property type="entry name" value="MULE_transposase_dom"/>
</dbReference>
<evidence type="ECO:0000259" key="2">
    <source>
        <dbReference type="Pfam" id="PF04937"/>
    </source>
</evidence>
<dbReference type="Pfam" id="PF04937">
    <property type="entry name" value="DUF659"/>
    <property type="match status" value="1"/>
</dbReference>
<dbReference type="PANTHER" id="PTHR31973">
    <property type="entry name" value="POLYPROTEIN, PUTATIVE-RELATED"/>
    <property type="match status" value="1"/>
</dbReference>
<dbReference type="Proteomes" id="UP000323000">
    <property type="component" value="Chromosome 1"/>
</dbReference>
<dbReference type="InterPro" id="IPR007021">
    <property type="entry name" value="DUF659"/>
</dbReference>
<evidence type="ECO:0008006" key="6">
    <source>
        <dbReference type="Google" id="ProtNLM"/>
    </source>
</evidence>
<proteinExistence type="predicted"/>
<sequence>MTSEPNNNTISNAVGNSSSAASNTNSGFGRKRKSNDVGWEFEILIDEKNQDKVQCILCKKVFSGGVYRLKEHVANIQGNVAPCRMTTNDNQLRAEVNIGDEEGLEDIEGLRALRPRKNPKILGPMDRFASPINPGIPFNAIDNDSFLQMVEAIGRFGPSFKPPSQWQLREPFLKEEKRRSIMNLCVNCKEDTTFLSSKESSDVAHTCEHIFNYVLAAIEEVGPENVVQVVTNNASNNMVAAKMLKEKMPSIFWTSCATHTINLMLEGIGKLPRFKKTLDSAKSLTIFIYAHHTTLALMRTFTKKRDIVRPGVTRFASAFLTLQSILEKKDRLRAMFTSSDWDKCKWSKSVKGNAAYSTVLSTVFWNGVNYCLRVFAPLVFELGTCDVDHVSLITLLHTMFKKQTGYEDVPTDEYCIWVVLPWCSERMAVNSDSNLVDVFQLFSNHKKTSITFEGDNEDAQGDNEDGHSVSGDSEVFEVDSDKARGGVDEDELELGDGSDEFGLGYNSHPDDEFVSDSEAENMDAKIARLIKSNPFKQLVGFVEVKREEARAKWIASKFETLVMYNPNIKYGVISDMFFLSFEAQKKGFMEGCMPFIGIDGCHLKGLYGGVLLSAIALDANSGRFPLACCICEGETLESWSWFLEQLHLFLKYPAYKLICFISDRQKGVIRALKAHWLHVIIWYCARHIYANFRIPYPRQKLKQLFWKASKSYDGHEFKKAIREIGVLSMKAQAWARTYLNLMEFIRRMVMTRFQVRKEGCGKWKSELPPTMNKKIVENSVESRILKIIHAEEGKFELMGLSRAYTAKLQENICECGAWQISEVPYCHALAKIRHLYGMSGIKEDITQFIHPSLSKSSFLRTYSFMISPIPDLCV</sequence>
<feature type="region of interest" description="Disordered" evidence="1">
    <location>
        <begin position="452"/>
        <end position="473"/>
    </location>
</feature>
<dbReference type="OrthoDB" id="1412061at2759"/>
<name>A0A5C7IUF1_9ROSI</name>
<dbReference type="AlphaFoldDB" id="A0A5C7IUF1"/>
<dbReference type="PANTHER" id="PTHR31973:SF187">
    <property type="entry name" value="MUTATOR TRANSPOSASE MUDRA PROTEIN"/>
    <property type="match status" value="1"/>
</dbReference>